<gene>
    <name evidence="1" type="ORF">GGQ90_001762</name>
</gene>
<comment type="caution">
    <text evidence="1">The sequence shown here is derived from an EMBL/GenBank/DDBJ whole genome shotgun (WGS) entry which is preliminary data.</text>
</comment>
<organism evidence="1 2">
    <name type="scientific">Sphingobium scionense</name>
    <dbReference type="NCBI Taxonomy" id="1404341"/>
    <lineage>
        <taxon>Bacteria</taxon>
        <taxon>Pseudomonadati</taxon>
        <taxon>Pseudomonadota</taxon>
        <taxon>Alphaproteobacteria</taxon>
        <taxon>Sphingomonadales</taxon>
        <taxon>Sphingomonadaceae</taxon>
        <taxon>Sphingobium</taxon>
    </lineage>
</organism>
<proteinExistence type="predicted"/>
<accession>A0A7W6LP90</accession>
<name>A0A7W6LP90_9SPHN</name>
<reference evidence="1 2" key="1">
    <citation type="submission" date="2020-08" db="EMBL/GenBank/DDBJ databases">
        <title>Genomic Encyclopedia of Type Strains, Phase IV (KMG-IV): sequencing the most valuable type-strain genomes for metagenomic binning, comparative biology and taxonomic classification.</title>
        <authorList>
            <person name="Goeker M."/>
        </authorList>
    </citation>
    <scope>NUCLEOTIDE SEQUENCE [LARGE SCALE GENOMIC DNA]</scope>
    <source>
        <strain evidence="1 2">DSM 19371</strain>
    </source>
</reference>
<sequence length="106" mass="11455">MTPLERAARAICATFGYDPDKDDEVGLGEDGDVNWNMFEDHARAVIAAIREPTHTMQAAAFAQKVSFRSGSGMSDVGQVSVEYEGEPDKGAATLWQAMIDAMLEEG</sequence>
<protein>
    <submittedName>
        <fullName evidence="1">Uncharacterized protein</fullName>
    </submittedName>
</protein>
<dbReference type="Proteomes" id="UP000590524">
    <property type="component" value="Unassembled WGS sequence"/>
</dbReference>
<evidence type="ECO:0000313" key="2">
    <source>
        <dbReference type="Proteomes" id="UP000590524"/>
    </source>
</evidence>
<evidence type="ECO:0000313" key="1">
    <source>
        <dbReference type="EMBL" id="MBB4147984.1"/>
    </source>
</evidence>
<keyword evidence="2" id="KW-1185">Reference proteome</keyword>
<dbReference type="EMBL" id="JACIEU010000006">
    <property type="protein sequence ID" value="MBB4147984.1"/>
    <property type="molecule type" value="Genomic_DNA"/>
</dbReference>
<dbReference type="AlphaFoldDB" id="A0A7W6LP90"/>
<dbReference type="RefSeq" id="WP_188081770.1">
    <property type="nucleotide sequence ID" value="NZ_JACIEU010000006.1"/>
</dbReference>